<protein>
    <submittedName>
        <fullName evidence="6">Benzoate carboxyl methyltransferase</fullName>
    </submittedName>
</protein>
<dbReference type="GO" id="GO:0008168">
    <property type="term" value="F:methyltransferase activity"/>
    <property type="evidence" value="ECO:0007669"/>
    <property type="project" value="UniProtKB-KW"/>
</dbReference>
<evidence type="ECO:0000256" key="4">
    <source>
        <dbReference type="ARBA" id="ARBA00022723"/>
    </source>
</evidence>
<evidence type="ECO:0000256" key="3">
    <source>
        <dbReference type="ARBA" id="ARBA00022679"/>
    </source>
</evidence>
<dbReference type="Proteomes" id="UP000653305">
    <property type="component" value="Unassembled WGS sequence"/>
</dbReference>
<sequence>MNGGDGETSYANNSGLPKVVISKTWAVLDESLKELFTRNNNGFPTCMRIVDLGCASGPNTLFLISHILDTIKDLCKNDNLKNLPQLEVLLNDLPQNDFNNLFKLVTDFSRENGKESEIECFVYGVPGSFYGRLFPTNSLHFAYSSFSVHWLSQVPEGLGKNTKENIYIAPNSPPQVCEAYAKQFQKDFSRFLNVRSEEITSGGRMVLAFVGRNVVANYVFQLLAVLGETLSDMVAQFHTKGLVNEDDLNSFNVPIYTPCQQEVKEIIGNEGSFNLDKMETVCVPYDATYDDMAFDKYKSGKRVAGNVRAFMEPKLAFHFGSSIVDRVFDIYAKKMAEHLSKERTPYFTIVVSLTRKSI</sequence>
<gene>
    <name evidence="6" type="ORF">PHJA_000999800</name>
</gene>
<keyword evidence="7" id="KW-1185">Reference proteome</keyword>
<keyword evidence="2 6" id="KW-0489">Methyltransferase</keyword>
<dbReference type="PANTHER" id="PTHR31009">
    <property type="entry name" value="S-ADENOSYL-L-METHIONINE:CARBOXYL METHYLTRANSFERASE FAMILY PROTEIN"/>
    <property type="match status" value="1"/>
</dbReference>
<reference evidence="6" key="1">
    <citation type="submission" date="2020-07" db="EMBL/GenBank/DDBJ databases">
        <title>Ethylene signaling mediates host invasion by parasitic plants.</title>
        <authorList>
            <person name="Yoshida S."/>
        </authorList>
    </citation>
    <scope>NUCLEOTIDE SEQUENCE</scope>
    <source>
        <strain evidence="6">Okayama</strain>
    </source>
</reference>
<accession>A0A830C2Q6</accession>
<dbReference type="GO" id="GO:0046872">
    <property type="term" value="F:metal ion binding"/>
    <property type="evidence" value="ECO:0007669"/>
    <property type="project" value="UniProtKB-KW"/>
</dbReference>
<dbReference type="InterPro" id="IPR005299">
    <property type="entry name" value="MeTrfase_7"/>
</dbReference>
<dbReference type="EMBL" id="BMAC01000169">
    <property type="protein sequence ID" value="GFP88561.1"/>
    <property type="molecule type" value="Genomic_DNA"/>
</dbReference>
<evidence type="ECO:0000256" key="1">
    <source>
        <dbReference type="ARBA" id="ARBA00007967"/>
    </source>
</evidence>
<dbReference type="GO" id="GO:0032259">
    <property type="term" value="P:methylation"/>
    <property type="evidence" value="ECO:0007669"/>
    <property type="project" value="UniProtKB-KW"/>
</dbReference>
<proteinExistence type="inferred from homology"/>
<dbReference type="Gene3D" id="1.10.1200.270">
    <property type="entry name" value="Methyltransferase, alpha-helical capping domain"/>
    <property type="match status" value="1"/>
</dbReference>
<dbReference type="AlphaFoldDB" id="A0A830C2Q6"/>
<comment type="similarity">
    <text evidence="1">Belongs to the methyltransferase superfamily. Type-7 methyltransferase family.</text>
</comment>
<dbReference type="Pfam" id="PF03492">
    <property type="entry name" value="Methyltransf_7"/>
    <property type="match status" value="1"/>
</dbReference>
<evidence type="ECO:0000313" key="7">
    <source>
        <dbReference type="Proteomes" id="UP000653305"/>
    </source>
</evidence>
<evidence type="ECO:0000256" key="2">
    <source>
        <dbReference type="ARBA" id="ARBA00022603"/>
    </source>
</evidence>
<keyword evidence="5" id="KW-0460">Magnesium</keyword>
<dbReference type="OrthoDB" id="1523883at2759"/>
<dbReference type="Gene3D" id="3.40.50.150">
    <property type="entry name" value="Vaccinia Virus protein VP39"/>
    <property type="match status" value="1"/>
</dbReference>
<evidence type="ECO:0000256" key="5">
    <source>
        <dbReference type="ARBA" id="ARBA00022842"/>
    </source>
</evidence>
<keyword evidence="3 6" id="KW-0808">Transferase</keyword>
<dbReference type="SUPFAM" id="SSF53335">
    <property type="entry name" value="S-adenosyl-L-methionine-dependent methyltransferases"/>
    <property type="match status" value="1"/>
</dbReference>
<keyword evidence="4" id="KW-0479">Metal-binding</keyword>
<name>A0A830C2Q6_9LAMI</name>
<evidence type="ECO:0000313" key="6">
    <source>
        <dbReference type="EMBL" id="GFP88561.1"/>
    </source>
</evidence>
<dbReference type="InterPro" id="IPR042086">
    <property type="entry name" value="MeTrfase_capping"/>
</dbReference>
<organism evidence="6 7">
    <name type="scientific">Phtheirospermum japonicum</name>
    <dbReference type="NCBI Taxonomy" id="374723"/>
    <lineage>
        <taxon>Eukaryota</taxon>
        <taxon>Viridiplantae</taxon>
        <taxon>Streptophyta</taxon>
        <taxon>Embryophyta</taxon>
        <taxon>Tracheophyta</taxon>
        <taxon>Spermatophyta</taxon>
        <taxon>Magnoliopsida</taxon>
        <taxon>eudicotyledons</taxon>
        <taxon>Gunneridae</taxon>
        <taxon>Pentapetalae</taxon>
        <taxon>asterids</taxon>
        <taxon>lamiids</taxon>
        <taxon>Lamiales</taxon>
        <taxon>Orobanchaceae</taxon>
        <taxon>Orobanchaceae incertae sedis</taxon>
        <taxon>Phtheirospermum</taxon>
    </lineage>
</organism>
<comment type="caution">
    <text evidence="6">The sequence shown here is derived from an EMBL/GenBank/DDBJ whole genome shotgun (WGS) entry which is preliminary data.</text>
</comment>
<dbReference type="InterPro" id="IPR029063">
    <property type="entry name" value="SAM-dependent_MTases_sf"/>
</dbReference>